<dbReference type="Proteomes" id="UP001241656">
    <property type="component" value="Chromosome"/>
</dbReference>
<protein>
    <submittedName>
        <fullName evidence="2">Uncharacterized protein</fullName>
    </submittedName>
</protein>
<organism evidence="2 3">
    <name type="scientific">Chryseobacterium gotjawalense</name>
    <dbReference type="NCBI Taxonomy" id="3042315"/>
    <lineage>
        <taxon>Bacteria</taxon>
        <taxon>Pseudomonadati</taxon>
        <taxon>Bacteroidota</taxon>
        <taxon>Flavobacteriia</taxon>
        <taxon>Flavobacteriales</taxon>
        <taxon>Weeksellaceae</taxon>
        <taxon>Chryseobacterium group</taxon>
        <taxon>Chryseobacterium</taxon>
    </lineage>
</organism>
<keyword evidence="1" id="KW-1133">Transmembrane helix</keyword>
<keyword evidence="1" id="KW-0812">Transmembrane</keyword>
<reference evidence="2 3" key="1">
    <citation type="submission" date="2023-05" db="EMBL/GenBank/DDBJ databases">
        <title>Genomic insight into Chryseobacterium sp. wdc7 isolated forest soil (Gotjawal).</title>
        <authorList>
            <person name="Park S.-J."/>
        </authorList>
    </citation>
    <scope>NUCLEOTIDE SEQUENCE [LARGE SCALE GENOMIC DNA]</scope>
    <source>
        <strain evidence="3">wdc7</strain>
    </source>
</reference>
<evidence type="ECO:0000313" key="2">
    <source>
        <dbReference type="EMBL" id="WHF52233.1"/>
    </source>
</evidence>
<feature type="transmembrane region" description="Helical" evidence="1">
    <location>
        <begin position="25"/>
        <end position="44"/>
    </location>
</feature>
<sequence>MDTVFWISVKIMQVMSNMLGITYQQLNVVLFVIVHPAITLILFLKFRKYKRLWTEQQNIKNT</sequence>
<dbReference type="EMBL" id="CP124855">
    <property type="protein sequence ID" value="WHF52233.1"/>
    <property type="molecule type" value="Genomic_DNA"/>
</dbReference>
<evidence type="ECO:0000256" key="1">
    <source>
        <dbReference type="SAM" id="Phobius"/>
    </source>
</evidence>
<accession>A0ABY8RGD2</accession>
<keyword evidence="3" id="KW-1185">Reference proteome</keyword>
<dbReference type="RefSeq" id="WP_282905535.1">
    <property type="nucleotide sequence ID" value="NZ_CP124855.1"/>
</dbReference>
<proteinExistence type="predicted"/>
<gene>
    <name evidence="2" type="ORF">QGN23_02900</name>
</gene>
<name>A0ABY8RGD2_9FLAO</name>
<evidence type="ECO:0000313" key="3">
    <source>
        <dbReference type="Proteomes" id="UP001241656"/>
    </source>
</evidence>
<keyword evidence="1" id="KW-0472">Membrane</keyword>